<dbReference type="InterPro" id="IPR007688">
    <property type="entry name" value="Conjugal_tfr_TrbL/VirB6"/>
</dbReference>
<name>A0A1I4HNZ3_9FIRM</name>
<feature type="transmembrane region" description="Helical" evidence="5">
    <location>
        <begin position="24"/>
        <end position="42"/>
    </location>
</feature>
<organism evidence="6 7">
    <name type="scientific">Pelosinus propionicus DSM 13327</name>
    <dbReference type="NCBI Taxonomy" id="1123291"/>
    <lineage>
        <taxon>Bacteria</taxon>
        <taxon>Bacillati</taxon>
        <taxon>Bacillota</taxon>
        <taxon>Negativicutes</taxon>
        <taxon>Selenomonadales</taxon>
        <taxon>Sporomusaceae</taxon>
        <taxon>Pelosinus</taxon>
    </lineage>
</organism>
<dbReference type="Proteomes" id="UP000199520">
    <property type="component" value="Unassembled WGS sequence"/>
</dbReference>
<accession>A0A1I4HNZ3</accession>
<keyword evidence="7" id="KW-1185">Reference proteome</keyword>
<feature type="transmembrane region" description="Helical" evidence="5">
    <location>
        <begin position="189"/>
        <end position="214"/>
    </location>
</feature>
<feature type="compositionally biased region" description="Polar residues" evidence="4">
    <location>
        <begin position="334"/>
        <end position="377"/>
    </location>
</feature>
<feature type="region of interest" description="Disordered" evidence="4">
    <location>
        <begin position="321"/>
        <end position="377"/>
    </location>
</feature>
<evidence type="ECO:0000256" key="2">
    <source>
        <dbReference type="ARBA" id="ARBA00022989"/>
    </source>
</evidence>
<dbReference type="RefSeq" id="WP_090932948.1">
    <property type="nucleotide sequence ID" value="NZ_FOTS01000004.1"/>
</dbReference>
<keyword evidence="1 5" id="KW-0812">Transmembrane</keyword>
<evidence type="ECO:0000256" key="4">
    <source>
        <dbReference type="SAM" id="MobiDB-lite"/>
    </source>
</evidence>
<dbReference type="OrthoDB" id="9788052at2"/>
<evidence type="ECO:0000256" key="5">
    <source>
        <dbReference type="SAM" id="Phobius"/>
    </source>
</evidence>
<feature type="transmembrane region" description="Helical" evidence="5">
    <location>
        <begin position="235"/>
        <end position="257"/>
    </location>
</feature>
<protein>
    <submittedName>
        <fullName evidence="6">TrbL/VirB6 plasmid conjugal transfer protein</fullName>
    </submittedName>
</protein>
<proteinExistence type="predicted"/>
<dbReference type="STRING" id="1123291.SAMN04490355_1004145"/>
<dbReference type="EMBL" id="FOTS01000004">
    <property type="protein sequence ID" value="SFL43892.1"/>
    <property type="molecule type" value="Genomic_DNA"/>
</dbReference>
<feature type="transmembrane region" description="Helical" evidence="5">
    <location>
        <begin position="136"/>
        <end position="152"/>
    </location>
</feature>
<evidence type="ECO:0000256" key="3">
    <source>
        <dbReference type="ARBA" id="ARBA00023136"/>
    </source>
</evidence>
<feature type="transmembrane region" description="Helical" evidence="5">
    <location>
        <begin position="159"/>
        <end position="177"/>
    </location>
</feature>
<dbReference type="AlphaFoldDB" id="A0A1I4HNZ3"/>
<evidence type="ECO:0000256" key="1">
    <source>
        <dbReference type="ARBA" id="ARBA00022692"/>
    </source>
</evidence>
<keyword evidence="2 5" id="KW-1133">Transmembrane helix</keyword>
<sequence length="377" mass="39806">MEEGALTLILINFSTIFQNAVKNITPYALSLFTSIVAIDFAWNLGVILIEDRPLWSTVVRKVVYYGIFLWIVQNYAEIVSKVFNTFLTIGIAAGGNVLPKSVLTDPSYIIDMGLKTFFPIIGSIGLTNVLFSPRPLIAILSYLFTTFGYFIIAMQMFIVYLEFYIISGLAVFFLPFACLEKTAFLSEKAIGAIVAVSVRIMVIAFVLSASLPFLEELESTSNLLTGADSTVFMKYMFAVLAVAFLSWQAPALAMGLFSGSPSLSGGQAISAGVMAAAIVSRTIISGFQMLQGVMEAGQNGAEAGGKMADGGLANTMKAANAAAGSENGSDMPGSYSSNNPDSPSLASQMNADTIAANTTGSSSIGNQASAPADKQSG</sequence>
<dbReference type="GO" id="GO:0030255">
    <property type="term" value="P:protein secretion by the type IV secretion system"/>
    <property type="evidence" value="ECO:0007669"/>
    <property type="project" value="InterPro"/>
</dbReference>
<feature type="transmembrane region" description="Helical" evidence="5">
    <location>
        <begin position="110"/>
        <end position="130"/>
    </location>
</feature>
<evidence type="ECO:0000313" key="7">
    <source>
        <dbReference type="Proteomes" id="UP000199520"/>
    </source>
</evidence>
<keyword evidence="3 5" id="KW-0472">Membrane</keyword>
<evidence type="ECO:0000313" key="6">
    <source>
        <dbReference type="EMBL" id="SFL43892.1"/>
    </source>
</evidence>
<dbReference type="Pfam" id="PF04610">
    <property type="entry name" value="TrbL"/>
    <property type="match status" value="1"/>
</dbReference>
<reference evidence="7" key="1">
    <citation type="submission" date="2016-10" db="EMBL/GenBank/DDBJ databases">
        <authorList>
            <person name="Varghese N."/>
            <person name="Submissions S."/>
        </authorList>
    </citation>
    <scope>NUCLEOTIDE SEQUENCE [LARGE SCALE GENOMIC DNA]</scope>
    <source>
        <strain evidence="7">DSM 13327</strain>
    </source>
</reference>
<gene>
    <name evidence="6" type="ORF">SAMN04490355_1004145</name>
</gene>
<feature type="transmembrane region" description="Helical" evidence="5">
    <location>
        <begin position="263"/>
        <end position="284"/>
    </location>
</feature>